<evidence type="ECO:0000256" key="2">
    <source>
        <dbReference type="ARBA" id="ARBA00023015"/>
    </source>
</evidence>
<dbReference type="GO" id="GO:0005634">
    <property type="term" value="C:nucleus"/>
    <property type="evidence" value="ECO:0007669"/>
    <property type="project" value="UniProtKB-SubCell"/>
</dbReference>
<evidence type="ECO:0000259" key="8">
    <source>
        <dbReference type="PROSITE" id="PS51032"/>
    </source>
</evidence>
<reference evidence="9" key="1">
    <citation type="submission" date="2020-09" db="EMBL/GenBank/DDBJ databases">
        <title>Genome-Enabled Discovery of Anthraquinone Biosynthesis in Senna tora.</title>
        <authorList>
            <person name="Kang S.-H."/>
            <person name="Pandey R.P."/>
            <person name="Lee C.-M."/>
            <person name="Sim J.-S."/>
            <person name="Jeong J.-T."/>
            <person name="Choi B.-S."/>
            <person name="Jung M."/>
            <person name="Ginzburg D."/>
            <person name="Zhao K."/>
            <person name="Won S.Y."/>
            <person name="Oh T.-J."/>
            <person name="Yu Y."/>
            <person name="Kim N.-H."/>
            <person name="Lee O.R."/>
            <person name="Lee T.-H."/>
            <person name="Bashyal P."/>
            <person name="Kim T.-S."/>
            <person name="Lee W.-H."/>
            <person name="Kawkins C."/>
            <person name="Kim C.-K."/>
            <person name="Kim J.S."/>
            <person name="Ahn B.O."/>
            <person name="Rhee S.Y."/>
            <person name="Sohng J.K."/>
        </authorList>
    </citation>
    <scope>NUCLEOTIDE SEQUENCE</scope>
    <source>
        <tissue evidence="9">Leaf</tissue>
    </source>
</reference>
<name>A0A834TM99_9FABA</name>
<evidence type="ECO:0000256" key="6">
    <source>
        <dbReference type="ARBA" id="ARBA00023242"/>
    </source>
</evidence>
<dbReference type="PANTHER" id="PTHR31985">
    <property type="entry name" value="ETHYLENE-RESPONSIVE TRANSCRIPTION FACTOR ERF042-RELATED"/>
    <property type="match status" value="1"/>
</dbReference>
<dbReference type="PANTHER" id="PTHR31985:SF45">
    <property type="entry name" value="ETHYLENE-RESPONSIVE TRANSCRIPTION FACTOR ERF020"/>
    <property type="match status" value="1"/>
</dbReference>
<gene>
    <name evidence="9" type="ORF">G2W53_023112</name>
</gene>
<evidence type="ECO:0000313" key="10">
    <source>
        <dbReference type="Proteomes" id="UP000634136"/>
    </source>
</evidence>
<evidence type="ECO:0000256" key="5">
    <source>
        <dbReference type="ARBA" id="ARBA00023163"/>
    </source>
</evidence>
<dbReference type="AlphaFoldDB" id="A0A834TM99"/>
<dbReference type="GO" id="GO:0003700">
    <property type="term" value="F:DNA-binding transcription factor activity"/>
    <property type="evidence" value="ECO:0007669"/>
    <property type="project" value="InterPro"/>
</dbReference>
<dbReference type="CDD" id="cd00018">
    <property type="entry name" value="AP2"/>
    <property type="match status" value="1"/>
</dbReference>
<evidence type="ECO:0000256" key="3">
    <source>
        <dbReference type="ARBA" id="ARBA00023125"/>
    </source>
</evidence>
<evidence type="ECO:0000256" key="7">
    <source>
        <dbReference type="ARBA" id="ARBA00024343"/>
    </source>
</evidence>
<dbReference type="Gene3D" id="3.30.730.10">
    <property type="entry name" value="AP2/ERF domain"/>
    <property type="match status" value="1"/>
</dbReference>
<dbReference type="PROSITE" id="PS51032">
    <property type="entry name" value="AP2_ERF"/>
    <property type="match status" value="1"/>
</dbReference>
<keyword evidence="5" id="KW-0804">Transcription</keyword>
<evidence type="ECO:0000256" key="4">
    <source>
        <dbReference type="ARBA" id="ARBA00023159"/>
    </source>
</evidence>
<evidence type="ECO:0000256" key="1">
    <source>
        <dbReference type="ARBA" id="ARBA00004123"/>
    </source>
</evidence>
<keyword evidence="4" id="KW-0010">Activator</keyword>
<dbReference type="Proteomes" id="UP000634136">
    <property type="component" value="Unassembled WGS sequence"/>
</dbReference>
<dbReference type="GO" id="GO:0003677">
    <property type="term" value="F:DNA binding"/>
    <property type="evidence" value="ECO:0007669"/>
    <property type="project" value="UniProtKB-KW"/>
</dbReference>
<dbReference type="PRINTS" id="PR00367">
    <property type="entry name" value="ETHRSPELEMNT"/>
</dbReference>
<evidence type="ECO:0000313" key="9">
    <source>
        <dbReference type="EMBL" id="KAF7824968.1"/>
    </source>
</evidence>
<sequence>MEVRKSKLRGVRRRKWGKWVSEIRVPRSQERLWLGTYATPEAAAMAHDVAFYFLKRPSSTEKLNFPAMLPCYCDGRKGGGEMMSPRSVQKAASDAGMAVDAQRKRIDDEAVVDEFEWSDDHSISHGDGDGGDMIISFERSFSSMYPSGCFTPKSPLLNHPPLNASCVSFKFFRYPFITVFPLNITSPKVFASAVSVKPYECVTLNPSSSILKRTSGGGGAPPVITDTFKGSGFRTSGGEFMIMFKTVGAPPVWVTLWRAMLSNIDRAVTLRWQTFVPPWAAIPHGRHHPLQ</sequence>
<feature type="domain" description="AP2/ERF" evidence="8">
    <location>
        <begin position="7"/>
        <end position="66"/>
    </location>
</feature>
<keyword evidence="10" id="KW-1185">Reference proteome</keyword>
<proteinExistence type="inferred from homology"/>
<keyword evidence="6" id="KW-0539">Nucleus</keyword>
<dbReference type="InterPro" id="IPR016177">
    <property type="entry name" value="DNA-bd_dom_sf"/>
</dbReference>
<dbReference type="OrthoDB" id="1849108at2759"/>
<dbReference type="Pfam" id="PF00847">
    <property type="entry name" value="AP2"/>
    <property type="match status" value="1"/>
</dbReference>
<accession>A0A834TM99</accession>
<keyword evidence="3" id="KW-0238">DNA-binding</keyword>
<dbReference type="InterPro" id="IPR036955">
    <property type="entry name" value="AP2/ERF_dom_sf"/>
</dbReference>
<dbReference type="InterPro" id="IPR001471">
    <property type="entry name" value="AP2/ERF_dom"/>
</dbReference>
<dbReference type="SMART" id="SM00380">
    <property type="entry name" value="AP2"/>
    <property type="match status" value="1"/>
</dbReference>
<dbReference type="InterPro" id="IPR051032">
    <property type="entry name" value="AP2/ERF_TF_ERF_subfamily"/>
</dbReference>
<comment type="subcellular location">
    <subcellularLocation>
        <location evidence="1">Nucleus</location>
    </subcellularLocation>
</comment>
<keyword evidence="2" id="KW-0805">Transcription regulation</keyword>
<dbReference type="EMBL" id="JAAIUW010000007">
    <property type="protein sequence ID" value="KAF7824968.1"/>
    <property type="molecule type" value="Genomic_DNA"/>
</dbReference>
<dbReference type="SUPFAM" id="SSF54171">
    <property type="entry name" value="DNA-binding domain"/>
    <property type="match status" value="1"/>
</dbReference>
<comment type="similarity">
    <text evidence="7">Belongs to the AP2/ERF transcription factor family. ERF subfamily.</text>
</comment>
<protein>
    <submittedName>
        <fullName evidence="9">Ethylene-responsive transcription factor ERF020-like</fullName>
    </submittedName>
</protein>
<organism evidence="9 10">
    <name type="scientific">Senna tora</name>
    <dbReference type="NCBI Taxonomy" id="362788"/>
    <lineage>
        <taxon>Eukaryota</taxon>
        <taxon>Viridiplantae</taxon>
        <taxon>Streptophyta</taxon>
        <taxon>Embryophyta</taxon>
        <taxon>Tracheophyta</taxon>
        <taxon>Spermatophyta</taxon>
        <taxon>Magnoliopsida</taxon>
        <taxon>eudicotyledons</taxon>
        <taxon>Gunneridae</taxon>
        <taxon>Pentapetalae</taxon>
        <taxon>rosids</taxon>
        <taxon>fabids</taxon>
        <taxon>Fabales</taxon>
        <taxon>Fabaceae</taxon>
        <taxon>Caesalpinioideae</taxon>
        <taxon>Cassia clade</taxon>
        <taxon>Senna</taxon>
    </lineage>
</organism>
<comment type="caution">
    <text evidence="9">The sequence shown here is derived from an EMBL/GenBank/DDBJ whole genome shotgun (WGS) entry which is preliminary data.</text>
</comment>